<evidence type="ECO:0000256" key="6">
    <source>
        <dbReference type="ARBA" id="ARBA00023065"/>
    </source>
</evidence>
<dbReference type="InterPro" id="IPR008688">
    <property type="entry name" value="ATP_synth_Bsub_B/MI25"/>
</dbReference>
<keyword evidence="2 9" id="KW-0813">Transport</keyword>
<keyword evidence="7 9" id="KW-0496">Mitochondrion</keyword>
<accession>A0A210QN90</accession>
<comment type="similarity">
    <text evidence="1 9">Belongs to the eukaryotic ATPase B chain family.</text>
</comment>
<evidence type="ECO:0000313" key="11">
    <source>
        <dbReference type="Proteomes" id="UP000242188"/>
    </source>
</evidence>
<evidence type="ECO:0000256" key="9">
    <source>
        <dbReference type="RuleBase" id="RU368017"/>
    </source>
</evidence>
<evidence type="ECO:0000256" key="2">
    <source>
        <dbReference type="ARBA" id="ARBA00022448"/>
    </source>
</evidence>
<evidence type="ECO:0000256" key="4">
    <source>
        <dbReference type="ARBA" id="ARBA00022781"/>
    </source>
</evidence>
<comment type="function">
    <text evidence="9">Subunit b, of the mitochondrial membrane ATP synthase complex (F(1)F(0) ATP synthase or Complex V) that produces ATP from ADP in the presence of a proton gradient across the membrane which is generated by electron transport complexes of the respiratory chain. ATP synthase complex consist of a soluble F(1) head domain - the catalytic core - and a membrane F(1) domain - the membrane proton channel. These two domains are linked by a central stalk rotating inside the F(1) region and a stationary peripheral stalk. During catalysis, ATP synthesis in the catalytic domain of F(1) is coupled via a rotary mechanism of the central stalk subunits to proton translocation. In vivo, can only synthesize ATP although its ATP hydrolase activity can be activated artificially in vitro. Part of the complex F(0) domain. Part of the complex F(0) domain and the peripheric stalk, which acts as a stator to hold the catalytic alpha(3)beta(3) subcomplex and subunit a/ATP6 static relative to the rotary elements.</text>
</comment>
<evidence type="ECO:0000256" key="7">
    <source>
        <dbReference type="ARBA" id="ARBA00023128"/>
    </source>
</evidence>
<reference evidence="10 11" key="1">
    <citation type="journal article" date="2017" name="Nat. Ecol. Evol.">
        <title>Scallop genome provides insights into evolution of bilaterian karyotype and development.</title>
        <authorList>
            <person name="Wang S."/>
            <person name="Zhang J."/>
            <person name="Jiao W."/>
            <person name="Li J."/>
            <person name="Xun X."/>
            <person name="Sun Y."/>
            <person name="Guo X."/>
            <person name="Huan P."/>
            <person name="Dong B."/>
            <person name="Zhang L."/>
            <person name="Hu X."/>
            <person name="Sun X."/>
            <person name="Wang J."/>
            <person name="Zhao C."/>
            <person name="Wang Y."/>
            <person name="Wang D."/>
            <person name="Huang X."/>
            <person name="Wang R."/>
            <person name="Lv J."/>
            <person name="Li Y."/>
            <person name="Zhang Z."/>
            <person name="Liu B."/>
            <person name="Lu W."/>
            <person name="Hui Y."/>
            <person name="Liang J."/>
            <person name="Zhou Z."/>
            <person name="Hou R."/>
            <person name="Li X."/>
            <person name="Liu Y."/>
            <person name="Li H."/>
            <person name="Ning X."/>
            <person name="Lin Y."/>
            <person name="Zhao L."/>
            <person name="Xing Q."/>
            <person name="Dou J."/>
            <person name="Li Y."/>
            <person name="Mao J."/>
            <person name="Guo H."/>
            <person name="Dou H."/>
            <person name="Li T."/>
            <person name="Mu C."/>
            <person name="Jiang W."/>
            <person name="Fu Q."/>
            <person name="Fu X."/>
            <person name="Miao Y."/>
            <person name="Liu J."/>
            <person name="Yu Q."/>
            <person name="Li R."/>
            <person name="Liao H."/>
            <person name="Li X."/>
            <person name="Kong Y."/>
            <person name="Jiang Z."/>
            <person name="Chourrout D."/>
            <person name="Li R."/>
            <person name="Bao Z."/>
        </authorList>
    </citation>
    <scope>NUCLEOTIDE SEQUENCE [LARGE SCALE GENOMIC DNA]</scope>
    <source>
        <strain evidence="10 11">PY_sf001</strain>
    </source>
</reference>
<name>A0A210QN90_MIZYE</name>
<dbReference type="GO" id="GO:0046933">
    <property type="term" value="F:proton-transporting ATP synthase activity, rotational mechanism"/>
    <property type="evidence" value="ECO:0007669"/>
    <property type="project" value="TreeGrafter"/>
</dbReference>
<comment type="subcellular location">
    <subcellularLocation>
        <location evidence="9">Mitochondrion</location>
    </subcellularLocation>
    <subcellularLocation>
        <location evidence="9">Mitochondrion inner membrane</location>
    </subcellularLocation>
</comment>
<comment type="subunit">
    <text evidence="9">F-type ATPases have 2 components, CF(1) - the catalytic core - and CF(0) - the membrane proton channel. CF(1) and CF(0) have multiple subunits.</text>
</comment>
<keyword evidence="4 9" id="KW-0375">Hydrogen ion transport</keyword>
<protein>
    <recommendedName>
        <fullName evidence="9">ATP synthase subunit b</fullName>
    </recommendedName>
</protein>
<dbReference type="PANTHER" id="PTHR12733">
    <property type="entry name" value="MITOCHONDRIAL ATP SYNTHASE B CHAIN"/>
    <property type="match status" value="1"/>
</dbReference>
<keyword evidence="3 9" id="KW-0138">CF(0)</keyword>
<evidence type="ECO:0000256" key="3">
    <source>
        <dbReference type="ARBA" id="ARBA00022547"/>
    </source>
</evidence>
<dbReference type="SUPFAM" id="SSF161060">
    <property type="entry name" value="ATP synthase B chain-like"/>
    <property type="match status" value="1"/>
</dbReference>
<dbReference type="OrthoDB" id="67388at2759"/>
<dbReference type="PANTHER" id="PTHR12733:SF3">
    <property type="entry name" value="ATP SYNTHASE F(0) COMPLEX SUBUNIT B1, MITOCHONDRIAL"/>
    <property type="match status" value="1"/>
</dbReference>
<dbReference type="GO" id="GO:0005743">
    <property type="term" value="C:mitochondrial inner membrane"/>
    <property type="evidence" value="ECO:0007669"/>
    <property type="project" value="UniProtKB-SubCell"/>
</dbReference>
<dbReference type="EMBL" id="NEDP02002733">
    <property type="protein sequence ID" value="OWF50199.1"/>
    <property type="molecule type" value="Genomic_DNA"/>
</dbReference>
<organism evidence="10 11">
    <name type="scientific">Mizuhopecten yessoensis</name>
    <name type="common">Japanese scallop</name>
    <name type="synonym">Patinopecten yessoensis</name>
    <dbReference type="NCBI Taxonomy" id="6573"/>
    <lineage>
        <taxon>Eukaryota</taxon>
        <taxon>Metazoa</taxon>
        <taxon>Spiralia</taxon>
        <taxon>Lophotrochozoa</taxon>
        <taxon>Mollusca</taxon>
        <taxon>Bivalvia</taxon>
        <taxon>Autobranchia</taxon>
        <taxon>Pteriomorphia</taxon>
        <taxon>Pectinida</taxon>
        <taxon>Pectinoidea</taxon>
        <taxon>Pectinidae</taxon>
        <taxon>Mizuhopecten</taxon>
    </lineage>
</organism>
<dbReference type="Pfam" id="PF05405">
    <property type="entry name" value="Mt_ATP-synt_B"/>
    <property type="match status" value="1"/>
</dbReference>
<comment type="caution">
    <text evidence="10">The sequence shown here is derived from an EMBL/GenBank/DDBJ whole genome shotgun (WGS) entry which is preliminary data.</text>
</comment>
<keyword evidence="6 9" id="KW-0406">Ion transport</keyword>
<dbReference type="Proteomes" id="UP000242188">
    <property type="component" value="Unassembled WGS sequence"/>
</dbReference>
<dbReference type="AlphaFoldDB" id="A0A210QN90"/>
<dbReference type="STRING" id="6573.A0A210QN90"/>
<keyword evidence="11" id="KW-1185">Reference proteome</keyword>
<evidence type="ECO:0000256" key="8">
    <source>
        <dbReference type="ARBA" id="ARBA00023136"/>
    </source>
</evidence>
<sequence>MLRLRAIRAGSIARTLLGNNQRCEVEQKANMETGDFGRPGLLTRPNAARPPIPSLDERMATWKEVSDIFYGPERDLKNFPSPKQQVDAPGIRFGFVPESFFEFLYTKTGIMGPYLLLFGTPAYMFSKEIMSPDYEVAELLIVLIPGYFLITKINEGNRVVDFVKAKREELDEYWYKPMVDLAKNTDVAIEGAKTAIYQQEALEYMFDAKKENVGLQLEIEYRQRLQSLYDQARRKLDYQVANVNARKNFEQGHMARWINKAVYSSVTPQLEKQIMDGCLANLRELSKTFKAT</sequence>
<evidence type="ECO:0000256" key="5">
    <source>
        <dbReference type="ARBA" id="ARBA00022792"/>
    </source>
</evidence>
<evidence type="ECO:0000313" key="10">
    <source>
        <dbReference type="EMBL" id="OWF50199.1"/>
    </source>
</evidence>
<proteinExistence type="inferred from homology"/>
<keyword evidence="5 9" id="KW-0999">Mitochondrion inner membrane</keyword>
<gene>
    <name evidence="10" type="ORF">KP79_PYT06728</name>
</gene>
<dbReference type="InterPro" id="IPR013837">
    <property type="entry name" value="ATP_synth_F0_suB"/>
</dbReference>
<evidence type="ECO:0000256" key="1">
    <source>
        <dbReference type="ARBA" id="ARBA00007479"/>
    </source>
</evidence>
<dbReference type="GO" id="GO:0045259">
    <property type="term" value="C:proton-transporting ATP synthase complex"/>
    <property type="evidence" value="ECO:0007669"/>
    <property type="project" value="UniProtKB-KW"/>
</dbReference>
<dbReference type="Gene3D" id="1.20.5.2210">
    <property type="match status" value="1"/>
</dbReference>
<keyword evidence="8 9" id="KW-0472">Membrane</keyword>